<dbReference type="Proteomes" id="UP001343698">
    <property type="component" value="Unassembled WGS sequence"/>
</dbReference>
<dbReference type="EMBL" id="JAZDDF010000004">
    <property type="protein sequence ID" value="MEE1972943.1"/>
    <property type="molecule type" value="Genomic_DNA"/>
</dbReference>
<protein>
    <submittedName>
        <fullName evidence="1">Uncharacterized protein</fullName>
    </submittedName>
</protein>
<comment type="caution">
    <text evidence="1">The sequence shown here is derived from an EMBL/GenBank/DDBJ whole genome shotgun (WGS) entry which is preliminary data.</text>
</comment>
<sequence length="47" mass="5382">MEKIYQTTENTSKKVSAKPETIKFLLDYSKSLNITEAKGIQFESNLN</sequence>
<evidence type="ECO:0000313" key="2">
    <source>
        <dbReference type="Proteomes" id="UP001343698"/>
    </source>
</evidence>
<proteinExistence type="predicted"/>
<dbReference type="RefSeq" id="WP_162850214.1">
    <property type="nucleotide sequence ID" value="NZ_JAZDDF010000004.1"/>
</dbReference>
<reference evidence="1 2" key="1">
    <citation type="submission" date="2024-01" db="EMBL/GenBank/DDBJ databases">
        <title>Maribacter spp. originated from different algae showed divergent polysaccharides utilization ability.</title>
        <authorList>
            <person name="Wang H."/>
            <person name="Wu Y."/>
        </authorList>
    </citation>
    <scope>NUCLEOTIDE SEQUENCE [LARGE SCALE GENOMIC DNA]</scope>
    <source>
        <strain evidence="1 2">KPT27_14</strain>
    </source>
</reference>
<keyword evidence="2" id="KW-1185">Reference proteome</keyword>
<accession>A0ABU7IJD8</accession>
<organism evidence="1 2">
    <name type="scientific">Maribacter flavus</name>
    <dbReference type="NCBI Taxonomy" id="1658664"/>
    <lineage>
        <taxon>Bacteria</taxon>
        <taxon>Pseudomonadati</taxon>
        <taxon>Bacteroidota</taxon>
        <taxon>Flavobacteriia</taxon>
        <taxon>Flavobacteriales</taxon>
        <taxon>Flavobacteriaceae</taxon>
        <taxon>Maribacter</taxon>
    </lineage>
</organism>
<name>A0ABU7IJD8_9FLAO</name>
<evidence type="ECO:0000313" key="1">
    <source>
        <dbReference type="EMBL" id="MEE1972943.1"/>
    </source>
</evidence>
<gene>
    <name evidence="1" type="ORF">V1H85_10845</name>
</gene>